<keyword evidence="3" id="KW-1185">Reference proteome</keyword>
<dbReference type="EMBL" id="VSRR010003210">
    <property type="protein sequence ID" value="MPC35151.1"/>
    <property type="molecule type" value="Genomic_DNA"/>
</dbReference>
<organism evidence="2 3">
    <name type="scientific">Portunus trituberculatus</name>
    <name type="common">Swimming crab</name>
    <name type="synonym">Neptunus trituberculatus</name>
    <dbReference type="NCBI Taxonomy" id="210409"/>
    <lineage>
        <taxon>Eukaryota</taxon>
        <taxon>Metazoa</taxon>
        <taxon>Ecdysozoa</taxon>
        <taxon>Arthropoda</taxon>
        <taxon>Crustacea</taxon>
        <taxon>Multicrustacea</taxon>
        <taxon>Malacostraca</taxon>
        <taxon>Eumalacostraca</taxon>
        <taxon>Eucarida</taxon>
        <taxon>Decapoda</taxon>
        <taxon>Pleocyemata</taxon>
        <taxon>Brachyura</taxon>
        <taxon>Eubrachyura</taxon>
        <taxon>Portunoidea</taxon>
        <taxon>Portunidae</taxon>
        <taxon>Portuninae</taxon>
        <taxon>Portunus</taxon>
    </lineage>
</organism>
<gene>
    <name evidence="2" type="ORF">E2C01_028568</name>
</gene>
<reference evidence="2 3" key="1">
    <citation type="submission" date="2019-05" db="EMBL/GenBank/DDBJ databases">
        <title>Another draft genome of Portunus trituberculatus and its Hox gene families provides insights of decapod evolution.</title>
        <authorList>
            <person name="Jeong J.-H."/>
            <person name="Song I."/>
            <person name="Kim S."/>
            <person name="Choi T."/>
            <person name="Kim D."/>
            <person name="Ryu S."/>
            <person name="Kim W."/>
        </authorList>
    </citation>
    <scope>NUCLEOTIDE SEQUENCE [LARGE SCALE GENOMIC DNA]</scope>
    <source>
        <tissue evidence="2">Muscle</tissue>
    </source>
</reference>
<comment type="caution">
    <text evidence="2">The sequence shown here is derived from an EMBL/GenBank/DDBJ whole genome shotgun (WGS) entry which is preliminary data.</text>
</comment>
<feature type="region of interest" description="Disordered" evidence="1">
    <location>
        <begin position="1"/>
        <end position="20"/>
    </location>
</feature>
<evidence type="ECO:0000313" key="2">
    <source>
        <dbReference type="EMBL" id="MPC35151.1"/>
    </source>
</evidence>
<evidence type="ECO:0000256" key="1">
    <source>
        <dbReference type="SAM" id="MobiDB-lite"/>
    </source>
</evidence>
<proteinExistence type="predicted"/>
<protein>
    <submittedName>
        <fullName evidence="2">Uncharacterized protein</fullName>
    </submittedName>
</protein>
<sequence length="112" mass="12882">MEEEEEEEEKKRKRRKNTIKQKQIDSLSALLLNRRNTLETPAILIFVVFENSHGEKAKEFQSRSFCLRPASPPQPHSSPSALNTTVSFCQVTQEKTQMRAKVALGVQQIKKK</sequence>
<dbReference type="AlphaFoldDB" id="A0A5B7EL04"/>
<name>A0A5B7EL04_PORTR</name>
<accession>A0A5B7EL04</accession>
<dbReference type="Proteomes" id="UP000324222">
    <property type="component" value="Unassembled WGS sequence"/>
</dbReference>
<evidence type="ECO:0000313" key="3">
    <source>
        <dbReference type="Proteomes" id="UP000324222"/>
    </source>
</evidence>